<dbReference type="EMBL" id="AP018449">
    <property type="protein sequence ID" value="BBB92387.1"/>
    <property type="molecule type" value="Genomic_DNA"/>
</dbReference>
<reference evidence="2 3" key="1">
    <citation type="journal article" date="2018" name="Int. J. Syst. Evol. Microbiol.">
        <title>Methylomusa anaerophila gen. nov., sp. nov., an anaerobic methanol-utilizing bacterium isolated from a microbial fuel cell.</title>
        <authorList>
            <person name="Amano N."/>
            <person name="Yamamuro A."/>
            <person name="Miyahara M."/>
            <person name="Kouzuma A."/>
            <person name="Abe T."/>
            <person name="Watanabe K."/>
        </authorList>
    </citation>
    <scope>NUCLEOTIDE SEQUENCE [LARGE SCALE GENOMIC DNA]</scope>
    <source>
        <strain evidence="2 3">MMFC1</strain>
    </source>
</reference>
<keyword evidence="1" id="KW-0472">Membrane</keyword>
<evidence type="ECO:0000313" key="2">
    <source>
        <dbReference type="EMBL" id="BBB92387.1"/>
    </source>
</evidence>
<keyword evidence="1" id="KW-1133">Transmembrane helix</keyword>
<evidence type="ECO:0008006" key="4">
    <source>
        <dbReference type="Google" id="ProtNLM"/>
    </source>
</evidence>
<name>A0A348AMT9_9FIRM</name>
<dbReference type="KEGG" id="mana:MAMMFC1_03080"/>
<dbReference type="AlphaFoldDB" id="A0A348AMT9"/>
<evidence type="ECO:0000256" key="1">
    <source>
        <dbReference type="SAM" id="Phobius"/>
    </source>
</evidence>
<dbReference type="Proteomes" id="UP000276437">
    <property type="component" value="Chromosome"/>
</dbReference>
<sequence length="98" mass="11297">MVKDDNKALRYVRKNIILDSILFIFMAGLAVSWDSDLHPILGIIVVILVLIHIAWHQKQIKVMFRQAFPNLTIQRPIKTMLLVLGLIALILSLFMVFE</sequence>
<keyword evidence="3" id="KW-1185">Reference proteome</keyword>
<accession>A0A348AMT9</accession>
<proteinExistence type="predicted"/>
<feature type="transmembrane region" description="Helical" evidence="1">
    <location>
        <begin position="12"/>
        <end position="31"/>
    </location>
</feature>
<protein>
    <recommendedName>
        <fullName evidence="4">DUF4405 domain-containing protein</fullName>
    </recommendedName>
</protein>
<evidence type="ECO:0000313" key="3">
    <source>
        <dbReference type="Proteomes" id="UP000276437"/>
    </source>
</evidence>
<keyword evidence="1" id="KW-0812">Transmembrane</keyword>
<feature type="transmembrane region" description="Helical" evidence="1">
    <location>
        <begin position="76"/>
        <end position="97"/>
    </location>
</feature>
<organism evidence="2 3">
    <name type="scientific">Methylomusa anaerophila</name>
    <dbReference type="NCBI Taxonomy" id="1930071"/>
    <lineage>
        <taxon>Bacteria</taxon>
        <taxon>Bacillati</taxon>
        <taxon>Bacillota</taxon>
        <taxon>Negativicutes</taxon>
        <taxon>Selenomonadales</taxon>
        <taxon>Sporomusaceae</taxon>
        <taxon>Methylomusa</taxon>
    </lineage>
</organism>
<feature type="transmembrane region" description="Helical" evidence="1">
    <location>
        <begin position="37"/>
        <end position="55"/>
    </location>
</feature>
<gene>
    <name evidence="2" type="ORF">MAMMFC1_03080</name>
</gene>